<dbReference type="InterPro" id="IPR037914">
    <property type="entry name" value="SpoVT-AbrB_sf"/>
</dbReference>
<dbReference type="eggNOG" id="COG2001">
    <property type="taxonomic scope" value="Bacteria"/>
</dbReference>
<dbReference type="InterPro" id="IPR003444">
    <property type="entry name" value="MraZ"/>
</dbReference>
<evidence type="ECO:0000256" key="2">
    <source>
        <dbReference type="ARBA" id="ARBA00022490"/>
    </source>
</evidence>
<dbReference type="Proteomes" id="UP000030003">
    <property type="component" value="Unassembled WGS sequence"/>
</dbReference>
<dbReference type="GO" id="GO:0051301">
    <property type="term" value="P:cell division"/>
    <property type="evidence" value="ECO:0007669"/>
    <property type="project" value="UniProtKB-KW"/>
</dbReference>
<dbReference type="GO" id="GO:0003700">
    <property type="term" value="F:DNA-binding transcription factor activity"/>
    <property type="evidence" value="ECO:0007669"/>
    <property type="project" value="UniProtKB-UniRule"/>
</dbReference>
<evidence type="ECO:0000256" key="5">
    <source>
        <dbReference type="ARBA" id="ARBA00023125"/>
    </source>
</evidence>
<keyword evidence="2 7" id="KW-0963">Cytoplasm</keyword>
<keyword evidence="9" id="KW-0132">Cell division</keyword>
<dbReference type="SUPFAM" id="SSF89447">
    <property type="entry name" value="AbrB/MazE/MraZ-like"/>
    <property type="match status" value="1"/>
</dbReference>
<evidence type="ECO:0000256" key="7">
    <source>
        <dbReference type="HAMAP-Rule" id="MF_01008"/>
    </source>
</evidence>
<keyword evidence="6 7" id="KW-0804">Transcription</keyword>
<comment type="similarity">
    <text evidence="7">Belongs to the MraZ family.</text>
</comment>
<dbReference type="CDD" id="cd16320">
    <property type="entry name" value="MraZ_N"/>
    <property type="match status" value="1"/>
</dbReference>
<evidence type="ECO:0000313" key="10">
    <source>
        <dbReference type="Proteomes" id="UP000030003"/>
    </source>
</evidence>
<feature type="domain" description="SpoVT-AbrB" evidence="8">
    <location>
        <begin position="82"/>
        <end position="125"/>
    </location>
</feature>
<dbReference type="RefSeq" id="WP_027070667.1">
    <property type="nucleotide sequence ID" value="NZ_AVBH01000136.1"/>
</dbReference>
<dbReference type="InterPro" id="IPR038619">
    <property type="entry name" value="MraZ_sf"/>
</dbReference>
<dbReference type="PANTHER" id="PTHR34701:SF1">
    <property type="entry name" value="TRANSCRIPTIONAL REGULATOR MRAZ"/>
    <property type="match status" value="1"/>
</dbReference>
<dbReference type="GO" id="GO:0009295">
    <property type="term" value="C:nucleoid"/>
    <property type="evidence" value="ECO:0007669"/>
    <property type="project" value="UniProtKB-SubCell"/>
</dbReference>
<dbReference type="STRING" id="1385515.GCA_000423325_01991"/>
<dbReference type="GO" id="GO:0005737">
    <property type="term" value="C:cytoplasm"/>
    <property type="evidence" value="ECO:0007669"/>
    <property type="project" value="UniProtKB-UniRule"/>
</dbReference>
<dbReference type="PANTHER" id="PTHR34701">
    <property type="entry name" value="TRANSCRIPTIONAL REGULATOR MRAZ"/>
    <property type="match status" value="1"/>
</dbReference>
<evidence type="ECO:0000256" key="4">
    <source>
        <dbReference type="ARBA" id="ARBA00023015"/>
    </source>
</evidence>
<keyword evidence="3" id="KW-0677">Repeat</keyword>
<comment type="subcellular location">
    <subcellularLocation>
        <location evidence="7">Cytoplasm</location>
        <location evidence="7">Nucleoid</location>
    </subcellularLocation>
</comment>
<dbReference type="Gene3D" id="3.40.1550.20">
    <property type="entry name" value="Transcriptional regulator MraZ domain"/>
    <property type="match status" value="1"/>
</dbReference>
<evidence type="ECO:0000256" key="3">
    <source>
        <dbReference type="ARBA" id="ARBA00022737"/>
    </source>
</evidence>
<dbReference type="AlphaFoldDB" id="A0A0A0M7T6"/>
<accession>A0A0A0M7T6</accession>
<name>A0A0A0M7T6_9GAMM</name>
<keyword evidence="9" id="KW-0131">Cell cycle</keyword>
<evidence type="ECO:0000259" key="8">
    <source>
        <dbReference type="PROSITE" id="PS51740"/>
    </source>
</evidence>
<dbReference type="InterPro" id="IPR035642">
    <property type="entry name" value="MraZ_N"/>
</dbReference>
<evidence type="ECO:0000256" key="1">
    <source>
        <dbReference type="ARBA" id="ARBA00013860"/>
    </source>
</evidence>
<keyword evidence="5 7" id="KW-0238">DNA-binding</keyword>
<comment type="subunit">
    <text evidence="7">Forms oligomers.</text>
</comment>
<dbReference type="EMBL" id="AVBH01000136">
    <property type="protein sequence ID" value="KGO98072.1"/>
    <property type="molecule type" value="Genomic_DNA"/>
</dbReference>
<dbReference type="OrthoDB" id="9807753at2"/>
<keyword evidence="10" id="KW-1185">Reference proteome</keyword>
<dbReference type="HAMAP" id="MF_01008">
    <property type="entry name" value="MraZ"/>
    <property type="match status" value="1"/>
</dbReference>
<dbReference type="GO" id="GO:2000143">
    <property type="term" value="P:negative regulation of DNA-templated transcription initiation"/>
    <property type="evidence" value="ECO:0007669"/>
    <property type="project" value="TreeGrafter"/>
</dbReference>
<dbReference type="CDD" id="cd16321">
    <property type="entry name" value="MraZ_C"/>
    <property type="match status" value="1"/>
</dbReference>
<proteinExistence type="inferred from homology"/>
<comment type="caution">
    <text evidence="9">The sequence shown here is derived from an EMBL/GenBank/DDBJ whole genome shotgun (WGS) entry which is preliminary data.</text>
</comment>
<dbReference type="InterPro" id="IPR020603">
    <property type="entry name" value="MraZ_dom"/>
</dbReference>
<dbReference type="InterPro" id="IPR035644">
    <property type="entry name" value="MraZ_C"/>
</dbReference>
<dbReference type="PROSITE" id="PS51740">
    <property type="entry name" value="SPOVT_ABRB"/>
    <property type="match status" value="2"/>
</dbReference>
<protein>
    <recommendedName>
        <fullName evidence="1 7">Transcriptional regulator MraZ</fullName>
    </recommendedName>
</protein>
<gene>
    <name evidence="7" type="primary">mraZ</name>
    <name evidence="9" type="ORF">N791_03405</name>
</gene>
<reference evidence="9 10" key="1">
    <citation type="submission" date="2013-08" db="EMBL/GenBank/DDBJ databases">
        <title>Genomic analysis of Lysobacter defluvii.</title>
        <authorList>
            <person name="Wang Q."/>
            <person name="Wang G."/>
        </authorList>
    </citation>
    <scope>NUCLEOTIDE SEQUENCE [LARGE SCALE GENOMIC DNA]</scope>
    <source>
        <strain evidence="9 10">IMMIB APB-9</strain>
    </source>
</reference>
<sequence length="148" mass="16534">MFQGENAITIDDKGRMAVPTAFRDVIAREHGNRLVATYNPFEAGSLWIYPHGVWEPVRDHVNRLPKAKAANRLMQFKLVGAATLLELDGNGRITLPRSMRDALEIERKAVLVGMGDKFELWSEKAHTAQVRAVLSDGDLTDDLLDLPL</sequence>
<organism evidence="9 10">
    <name type="scientific">Lysobacter defluvii IMMIB APB-9 = DSM 18482</name>
    <dbReference type="NCBI Taxonomy" id="1385515"/>
    <lineage>
        <taxon>Bacteria</taxon>
        <taxon>Pseudomonadati</taxon>
        <taxon>Pseudomonadota</taxon>
        <taxon>Gammaproteobacteria</taxon>
        <taxon>Lysobacterales</taxon>
        <taxon>Lysobacteraceae</taxon>
        <taxon>Novilysobacter</taxon>
    </lineage>
</organism>
<keyword evidence="4 7" id="KW-0805">Transcription regulation</keyword>
<dbReference type="Pfam" id="PF02381">
    <property type="entry name" value="MraZ"/>
    <property type="match status" value="2"/>
</dbReference>
<evidence type="ECO:0000313" key="9">
    <source>
        <dbReference type="EMBL" id="KGO98072.1"/>
    </source>
</evidence>
<dbReference type="GO" id="GO:0000976">
    <property type="term" value="F:transcription cis-regulatory region binding"/>
    <property type="evidence" value="ECO:0007669"/>
    <property type="project" value="TreeGrafter"/>
</dbReference>
<evidence type="ECO:0000256" key="6">
    <source>
        <dbReference type="ARBA" id="ARBA00023163"/>
    </source>
</evidence>
<feature type="domain" description="SpoVT-AbrB" evidence="8">
    <location>
        <begin position="5"/>
        <end position="53"/>
    </location>
</feature>
<dbReference type="InterPro" id="IPR007159">
    <property type="entry name" value="SpoVT-AbrB_dom"/>
</dbReference>